<accession>A0A7C3MAM2</accession>
<sequence length="215" mass="23639">MDVIVGGGRFGVEAAKFLEKKGRSYVVVDRNPDCVAVKELKLQKVESVGEVRDGRYFIEGGVEVLPSLLRLEPDYIFPTAPVHVAAEAVRVKFNLKPWNYVLDCIIANLPARVIVSAGRGSVVVSFNRDAECLEKCSAPDVCPVTKLRKPCPMYELVRFAYPEAFILISKQLEPGLGAIEGKDFAELMVQAEKSERIVVATACKCHGVITALTRE</sequence>
<dbReference type="InterPro" id="IPR003148">
    <property type="entry name" value="RCK_N"/>
</dbReference>
<reference evidence="2" key="1">
    <citation type="journal article" date="2020" name="mSystems">
        <title>Genome- and Community-Level Interaction Insights into Carbon Utilization and Element Cycling Functions of Hydrothermarchaeota in Hydrothermal Sediment.</title>
        <authorList>
            <person name="Zhou Z."/>
            <person name="Liu Y."/>
            <person name="Xu W."/>
            <person name="Pan J."/>
            <person name="Luo Z.H."/>
            <person name="Li M."/>
        </authorList>
    </citation>
    <scope>NUCLEOTIDE SEQUENCE [LARGE SCALE GENOMIC DNA]</scope>
    <source>
        <strain evidence="2">SpSt-87</strain>
    </source>
</reference>
<feature type="domain" description="RCK N-terminal" evidence="1">
    <location>
        <begin position="3"/>
        <end position="36"/>
    </location>
</feature>
<organism evidence="2">
    <name type="scientific">Archaeoglobus fulgidus</name>
    <dbReference type="NCBI Taxonomy" id="2234"/>
    <lineage>
        <taxon>Archaea</taxon>
        <taxon>Methanobacteriati</taxon>
        <taxon>Methanobacteriota</taxon>
        <taxon>Archaeoglobi</taxon>
        <taxon>Archaeoglobales</taxon>
        <taxon>Archaeoglobaceae</taxon>
        <taxon>Archaeoglobus</taxon>
    </lineage>
</organism>
<comment type="caution">
    <text evidence="2">The sequence shown here is derived from an EMBL/GenBank/DDBJ whole genome shotgun (WGS) entry which is preliminary data.</text>
</comment>
<evidence type="ECO:0000259" key="1">
    <source>
        <dbReference type="Pfam" id="PF02254"/>
    </source>
</evidence>
<dbReference type="SUPFAM" id="SSF51735">
    <property type="entry name" value="NAD(P)-binding Rossmann-fold domains"/>
    <property type="match status" value="1"/>
</dbReference>
<name>A0A7C3MAM2_ARCFL</name>
<proteinExistence type="predicted"/>
<protein>
    <recommendedName>
        <fullName evidence="1">RCK N-terminal domain-containing protein</fullName>
    </recommendedName>
</protein>
<dbReference type="GO" id="GO:0006813">
    <property type="term" value="P:potassium ion transport"/>
    <property type="evidence" value="ECO:0007669"/>
    <property type="project" value="InterPro"/>
</dbReference>
<evidence type="ECO:0000313" key="2">
    <source>
        <dbReference type="EMBL" id="HFW32111.1"/>
    </source>
</evidence>
<dbReference type="Gene3D" id="3.40.50.720">
    <property type="entry name" value="NAD(P)-binding Rossmann-like Domain"/>
    <property type="match status" value="1"/>
</dbReference>
<gene>
    <name evidence="2" type="ORF">ENW66_04050</name>
</gene>
<dbReference type="Pfam" id="PF02254">
    <property type="entry name" value="TrkA_N"/>
    <property type="match status" value="1"/>
</dbReference>
<dbReference type="InterPro" id="IPR036291">
    <property type="entry name" value="NAD(P)-bd_dom_sf"/>
</dbReference>
<dbReference type="EMBL" id="DTLB01000023">
    <property type="protein sequence ID" value="HFW32111.1"/>
    <property type="molecule type" value="Genomic_DNA"/>
</dbReference>
<dbReference type="AlphaFoldDB" id="A0A7C3MAM2"/>